<evidence type="ECO:0000313" key="2">
    <source>
        <dbReference type="EMBL" id="ADD45656.1"/>
    </source>
</evidence>
<dbReference type="KEGG" id="sna:Snas_6031"/>
<dbReference type="HOGENOM" id="CLU_1034093_0_0_11"/>
<keyword evidence="3" id="KW-1185">Reference proteome</keyword>
<protein>
    <submittedName>
        <fullName evidence="2">Uncharacterized protein</fullName>
    </submittedName>
</protein>
<dbReference type="eggNOG" id="COG0739">
    <property type="taxonomic scope" value="Bacteria"/>
</dbReference>
<feature type="transmembrane region" description="Helical" evidence="1">
    <location>
        <begin position="12"/>
        <end position="33"/>
    </location>
</feature>
<keyword evidence="1" id="KW-0812">Transmembrane</keyword>
<keyword evidence="1" id="KW-0472">Membrane</keyword>
<name>D3Q176_STANL</name>
<dbReference type="AlphaFoldDB" id="D3Q176"/>
<sequence length="269" mass="28970">MTRFPFPSRLRLAVIALAGCIRGMVHVFVLWLLSHYMDLPQGMRDVKPVEPHIRPHVMWQVAMKQEPTEASLAMWPQGCTGGAVGIAPLRGEDAKARSCSSNTQMVPRRSTGGVTKQLPHYEQRTGGHLGTVEEIYLNNEKIYYYGDKSYTSLNGCDGSSPYTPQQVCGSGYNELESRELKEGDTSLGKVHLMADASGSKCVATLKYVSVGQASAVSAYVEPEGGTRTSDAGDFKYYAGPATQPAAGKCVRWGGSVGGVGFDAEPGHCD</sequence>
<proteinExistence type="predicted"/>
<accession>D3Q176</accession>
<gene>
    <name evidence="2" type="ordered locus">Snas_6031</name>
</gene>
<evidence type="ECO:0000313" key="3">
    <source>
        <dbReference type="Proteomes" id="UP000000844"/>
    </source>
</evidence>
<dbReference type="Proteomes" id="UP000000844">
    <property type="component" value="Chromosome"/>
</dbReference>
<evidence type="ECO:0000256" key="1">
    <source>
        <dbReference type="SAM" id="Phobius"/>
    </source>
</evidence>
<reference evidence="2 3" key="1">
    <citation type="journal article" date="2009" name="Stand. Genomic Sci.">
        <title>Complete genome sequence of Stackebrandtia nassauensis type strain (LLR-40K-21).</title>
        <authorList>
            <person name="Munk C."/>
            <person name="Lapidus A."/>
            <person name="Copeland A."/>
            <person name="Jando M."/>
            <person name="Mayilraj S."/>
            <person name="Glavina Del Rio T."/>
            <person name="Nolan M."/>
            <person name="Chen F."/>
            <person name="Lucas S."/>
            <person name="Tice H."/>
            <person name="Cheng J.F."/>
            <person name="Han C."/>
            <person name="Detter J.C."/>
            <person name="Bruce D."/>
            <person name="Goodwin L."/>
            <person name="Chain P."/>
            <person name="Pitluck S."/>
            <person name="Goker M."/>
            <person name="Ovchinikova G."/>
            <person name="Pati A."/>
            <person name="Ivanova N."/>
            <person name="Mavromatis K."/>
            <person name="Chen A."/>
            <person name="Palaniappan K."/>
            <person name="Land M."/>
            <person name="Hauser L."/>
            <person name="Chang Y.J."/>
            <person name="Jeffries C.D."/>
            <person name="Bristow J."/>
            <person name="Eisen J.A."/>
            <person name="Markowitz V."/>
            <person name="Hugenholtz P."/>
            <person name="Kyrpides N.C."/>
            <person name="Klenk H.P."/>
        </authorList>
    </citation>
    <scope>NUCLEOTIDE SEQUENCE [LARGE SCALE GENOMIC DNA]</scope>
    <source>
        <strain evidence="3">DSM 44728 / CIP 108903 / NRRL B-16338 / NBRC 102104 / LLR-40K-21</strain>
    </source>
</reference>
<dbReference type="EMBL" id="CP001778">
    <property type="protein sequence ID" value="ADD45656.1"/>
    <property type="molecule type" value="Genomic_DNA"/>
</dbReference>
<organism evidence="2 3">
    <name type="scientific">Stackebrandtia nassauensis (strain DSM 44728 / CIP 108903 / NRRL B-16338 / NBRC 102104 / LLR-40K-21)</name>
    <dbReference type="NCBI Taxonomy" id="446470"/>
    <lineage>
        <taxon>Bacteria</taxon>
        <taxon>Bacillati</taxon>
        <taxon>Actinomycetota</taxon>
        <taxon>Actinomycetes</taxon>
        <taxon>Glycomycetales</taxon>
        <taxon>Glycomycetaceae</taxon>
        <taxon>Stackebrandtia</taxon>
    </lineage>
</organism>
<keyword evidence="1" id="KW-1133">Transmembrane helix</keyword>